<gene>
    <name evidence="1" type="ORF">CG50_09250</name>
</gene>
<reference evidence="1 2" key="1">
    <citation type="submission" date="2014-03" db="EMBL/GenBank/DDBJ databases">
        <title>Genome of Paenirhodobacter enshiensis DW2-9.</title>
        <authorList>
            <person name="Wang D."/>
            <person name="Wang G."/>
        </authorList>
    </citation>
    <scope>NUCLEOTIDE SEQUENCE [LARGE SCALE GENOMIC DNA]</scope>
    <source>
        <strain evidence="1 2">DW2-9</strain>
    </source>
</reference>
<dbReference type="EMBL" id="JFZB01000003">
    <property type="protein sequence ID" value="KFI29802.1"/>
    <property type="molecule type" value="Genomic_DNA"/>
</dbReference>
<dbReference type="AlphaFoldDB" id="A0A086Y6A2"/>
<dbReference type="InterPro" id="IPR010385">
    <property type="entry name" value="DUF982"/>
</dbReference>
<proteinExistence type="predicted"/>
<organism evidence="1 2">
    <name type="scientific">Paenirhodobacter enshiensis</name>
    <dbReference type="NCBI Taxonomy" id="1105367"/>
    <lineage>
        <taxon>Bacteria</taxon>
        <taxon>Pseudomonadati</taxon>
        <taxon>Pseudomonadota</taxon>
        <taxon>Alphaproteobacteria</taxon>
        <taxon>Rhodobacterales</taxon>
        <taxon>Rhodobacter group</taxon>
        <taxon>Paenirhodobacter</taxon>
    </lineage>
</organism>
<dbReference type="Gene3D" id="6.10.250.730">
    <property type="match status" value="1"/>
</dbReference>
<dbReference type="OrthoDB" id="7864549at2"/>
<evidence type="ECO:0000313" key="1">
    <source>
        <dbReference type="EMBL" id="KFI29802.1"/>
    </source>
</evidence>
<keyword evidence="2" id="KW-1185">Reference proteome</keyword>
<comment type="caution">
    <text evidence="1">The sequence shown here is derived from an EMBL/GenBank/DDBJ whole genome shotgun (WGS) entry which is preliminary data.</text>
</comment>
<sequence>MEIYWGEPMSFVISPEGEVKRFSTIEQAQYWLLRKWPVTDAARQSALGRLEAAMDCLGPVSEARRAFLHAACTAGFVPQEQAELPLAA</sequence>
<protein>
    <recommendedName>
        <fullName evidence="3">DUF982 domain-containing protein</fullName>
    </recommendedName>
</protein>
<evidence type="ECO:0008006" key="3">
    <source>
        <dbReference type="Google" id="ProtNLM"/>
    </source>
</evidence>
<name>A0A086Y6A2_9RHOB</name>
<dbReference type="Pfam" id="PF06169">
    <property type="entry name" value="DUF982"/>
    <property type="match status" value="1"/>
</dbReference>
<dbReference type="Proteomes" id="UP000028824">
    <property type="component" value="Unassembled WGS sequence"/>
</dbReference>
<evidence type="ECO:0000313" key="2">
    <source>
        <dbReference type="Proteomes" id="UP000028824"/>
    </source>
</evidence>
<dbReference type="eggNOG" id="ENOG5032ZF1">
    <property type="taxonomic scope" value="Bacteria"/>
</dbReference>
<accession>A0A086Y6A2</accession>